<gene>
    <name evidence="2" type="ORF">ABS768_16945</name>
</gene>
<accession>A0ABW8YG21</accession>
<feature type="signal peptide" evidence="1">
    <location>
        <begin position="1"/>
        <end position="23"/>
    </location>
</feature>
<name>A0ABW8YG21_9FLAO</name>
<evidence type="ECO:0000313" key="2">
    <source>
        <dbReference type="EMBL" id="MFL9839196.1"/>
    </source>
</evidence>
<dbReference type="EMBL" id="JBELQB010000017">
    <property type="protein sequence ID" value="MFL9839196.1"/>
    <property type="molecule type" value="Genomic_DNA"/>
</dbReference>
<feature type="chain" id="PRO_5045460049" description="Lipoprotein" evidence="1">
    <location>
        <begin position="24"/>
        <end position="152"/>
    </location>
</feature>
<keyword evidence="3" id="KW-1185">Reference proteome</keyword>
<dbReference type="RefSeq" id="WP_408076144.1">
    <property type="nucleotide sequence ID" value="NZ_JBELQB010000017.1"/>
</dbReference>
<protein>
    <recommendedName>
        <fullName evidence="4">Lipoprotein</fullName>
    </recommendedName>
</protein>
<proteinExistence type="predicted"/>
<dbReference type="PROSITE" id="PS51257">
    <property type="entry name" value="PROKAR_LIPOPROTEIN"/>
    <property type="match status" value="1"/>
</dbReference>
<dbReference type="Proteomes" id="UP001629059">
    <property type="component" value="Unassembled WGS sequence"/>
</dbReference>
<comment type="caution">
    <text evidence="2">The sequence shown here is derived from an EMBL/GenBank/DDBJ whole genome shotgun (WGS) entry which is preliminary data.</text>
</comment>
<evidence type="ECO:0000256" key="1">
    <source>
        <dbReference type="SAM" id="SignalP"/>
    </source>
</evidence>
<evidence type="ECO:0000313" key="3">
    <source>
        <dbReference type="Proteomes" id="UP001629059"/>
    </source>
</evidence>
<evidence type="ECO:0008006" key="4">
    <source>
        <dbReference type="Google" id="ProtNLM"/>
    </source>
</evidence>
<reference evidence="2 3" key="1">
    <citation type="submission" date="2024-06" db="EMBL/GenBank/DDBJ databases">
        <authorList>
            <person name="Kaempfer P."/>
            <person name="Viver T."/>
        </authorList>
    </citation>
    <scope>NUCLEOTIDE SEQUENCE [LARGE SCALE GENOMIC DNA]</scope>
    <source>
        <strain evidence="2 3">ST-75</strain>
    </source>
</reference>
<keyword evidence="1" id="KW-0732">Signal</keyword>
<sequence>MQRHLKKIMTCIPVALLLFIACGKGNNDSEKPLRYIAENGKLKGILDLNIVGTEFYGRYEIINGVNGSDIGQVRGKIKGDTLIGNYYYKPWAGTNKKRIPIALLKKDGYLLEGKGVVVEFVNIPHFSPDIPLDFSNPRFIFILVTDTISHQK</sequence>
<organism evidence="2 3">
    <name type="scientific">Flavobacterium rhizophilum</name>
    <dbReference type="NCBI Taxonomy" id="3163296"/>
    <lineage>
        <taxon>Bacteria</taxon>
        <taxon>Pseudomonadati</taxon>
        <taxon>Bacteroidota</taxon>
        <taxon>Flavobacteriia</taxon>
        <taxon>Flavobacteriales</taxon>
        <taxon>Flavobacteriaceae</taxon>
        <taxon>Flavobacterium</taxon>
    </lineage>
</organism>